<feature type="region of interest" description="Disordered" evidence="1">
    <location>
        <begin position="1128"/>
        <end position="1147"/>
    </location>
</feature>
<dbReference type="EMBL" id="JAKELL010000002">
    <property type="protein sequence ID" value="KAH9000457.1"/>
    <property type="molecule type" value="Genomic_DNA"/>
</dbReference>
<feature type="domain" description="DUF6589" evidence="2">
    <location>
        <begin position="442"/>
        <end position="867"/>
    </location>
</feature>
<dbReference type="Pfam" id="PF24016">
    <property type="entry name" value="DUF7330"/>
    <property type="match status" value="1"/>
</dbReference>
<feature type="region of interest" description="Disordered" evidence="1">
    <location>
        <begin position="86"/>
        <end position="126"/>
    </location>
</feature>
<evidence type="ECO:0000313" key="4">
    <source>
        <dbReference type="EMBL" id="KAH9000457.1"/>
    </source>
</evidence>
<gene>
    <name evidence="4" type="ORF">EDB92DRAFT_1940190</name>
</gene>
<dbReference type="InterPro" id="IPR055754">
    <property type="entry name" value="DUF7330"/>
</dbReference>
<feature type="compositionally biased region" description="Basic and acidic residues" evidence="1">
    <location>
        <begin position="96"/>
        <end position="121"/>
    </location>
</feature>
<evidence type="ECO:0000256" key="1">
    <source>
        <dbReference type="SAM" id="MobiDB-lite"/>
    </source>
</evidence>
<organism evidence="4 5">
    <name type="scientific">Lactarius akahatsu</name>
    <dbReference type="NCBI Taxonomy" id="416441"/>
    <lineage>
        <taxon>Eukaryota</taxon>
        <taxon>Fungi</taxon>
        <taxon>Dikarya</taxon>
        <taxon>Basidiomycota</taxon>
        <taxon>Agaricomycotina</taxon>
        <taxon>Agaricomycetes</taxon>
        <taxon>Russulales</taxon>
        <taxon>Russulaceae</taxon>
        <taxon>Lactarius</taxon>
    </lineage>
</organism>
<feature type="compositionally biased region" description="Polar residues" evidence="1">
    <location>
        <begin position="946"/>
        <end position="955"/>
    </location>
</feature>
<protein>
    <submittedName>
        <fullName evidence="4">Uncharacterized protein</fullName>
    </submittedName>
</protein>
<evidence type="ECO:0000259" key="3">
    <source>
        <dbReference type="Pfam" id="PF24016"/>
    </source>
</evidence>
<reference evidence="4" key="1">
    <citation type="submission" date="2022-01" db="EMBL/GenBank/DDBJ databases">
        <title>Comparative genomics reveals a dynamic genome evolution in the ectomycorrhizal milk-cap (Lactarius) mushrooms.</title>
        <authorList>
            <consortium name="DOE Joint Genome Institute"/>
            <person name="Lebreton A."/>
            <person name="Tang N."/>
            <person name="Kuo A."/>
            <person name="LaButti K."/>
            <person name="Drula E."/>
            <person name="Barry K."/>
            <person name="Clum A."/>
            <person name="Lipzen A."/>
            <person name="Mousain D."/>
            <person name="Ng V."/>
            <person name="Wang R."/>
            <person name="Wang X."/>
            <person name="Dai Y."/>
            <person name="Henrissat B."/>
            <person name="Grigoriev I.V."/>
            <person name="Guerin-Laguette A."/>
            <person name="Yu F."/>
            <person name="Martin F.M."/>
        </authorList>
    </citation>
    <scope>NUCLEOTIDE SEQUENCE</scope>
    <source>
        <strain evidence="4">QP</strain>
    </source>
</reference>
<feature type="region of interest" description="Disordered" evidence="1">
    <location>
        <begin position="944"/>
        <end position="970"/>
    </location>
</feature>
<dbReference type="Pfam" id="PF20231">
    <property type="entry name" value="DUF6589"/>
    <property type="match status" value="1"/>
</dbReference>
<accession>A0AAD4LUQ2</accession>
<feature type="compositionally biased region" description="Pro residues" evidence="1">
    <location>
        <begin position="52"/>
        <end position="61"/>
    </location>
</feature>
<name>A0AAD4LUQ2_9AGAM</name>
<evidence type="ECO:0000259" key="2">
    <source>
        <dbReference type="Pfam" id="PF20231"/>
    </source>
</evidence>
<proteinExistence type="predicted"/>
<feature type="region of interest" description="Disordered" evidence="1">
    <location>
        <begin position="1"/>
        <end position="64"/>
    </location>
</feature>
<feature type="domain" description="DUF7330" evidence="3">
    <location>
        <begin position="1159"/>
        <end position="1321"/>
    </location>
</feature>
<dbReference type="Proteomes" id="UP001201163">
    <property type="component" value="Unassembled WGS sequence"/>
</dbReference>
<sequence>MEWHPYLSGEDQDGLLPPSSPPIIQPSSPLTVLDRSEDDPPTMRASSGSPLSSPPESPTPAPHSLVFSLAPGLVLNNRCLEAGGSEDSFIPSSPIRSRDDMRRKAQKKRDEERDARTKQAQEQEQQSRTIAFKECLDILSANKLTFAELTEYVFFHENQTPDWRYENFFINRGLVTRLLDFFVSSKVNKTCREDVRDWAESVVLQTIKKEVNTVTQSGDLRITEREIDSSFASGLSFDELKAMVRQHCPIFLRLLVNIITTGRQARSVSKDRLTAKEHAAAFVILNLLGARSQKNSYARHLNLVLLMYLYSTGATRQQISVMNHLGLSVSYVTLAGRGNKAGNLLTSKLAPASSITSMHGHKHRLGTLEALSESMRKVAREVATSDLYVLVYDNINMLWKVAEQILGRTDSMENGTCATIVSLFQANVEDLKAIELERRFGSAPELKVSNIMLTEDEYTLHQKCLIHTVLQIVVQYGGPRLQVFRKDLQAMEPHSDFRIDVHKSEIHPLPAMNINEASTMGNAEVIDAVMEELNVDTSKPEFCENLKLVAGDQLSIARLRAVLAARAGNECGASSLRWALFIPGLFHCKIAATNGFLQTHFGHPNHDLKDPASLSSHNTLLQRKPIILSSLPPFRTCRDLIFVSLYARVLHCLLKVSGAQSLESFSNRLTWTMLCGHAEAVVDTFTDGRTVDNLRCSRHQEDEAQSEAFGGQERGGLGGDMIFENAVLFLRDGLILREFSDAIKSGDSGRVLLVLKLWAFGFRGSGRSKYAYEVLHLLHNITHVWPEPVVRIVLNNWLVNPTGKANSFVELDLMQEHLNYWIKTYYQAHGSGASWEWLATISPCIEILRRLATEVNSALGSKQGNRHASADLTKDIKILMDSLKQNNIYEEVLGRTLRDDESPAPDVISEGYTALTWGAKSPLRQFNHLVSTLQRRCGIQPLAGTTLPTQPQETFSECPLSEDDGLALNDPDVPDNNLDNNEELELNEELEQSLDDTQLALSLQTADDVDLEMDADLQDAWFHEATHERIAFSPALEERSAPVSDDQGIRVYFFGDRPRSGQWRSDDVGEDVGAGGFAEEPLDELFVGGWHTSVRINWDGEPELPQVKPNGWENFFTHSMGLNKPDVDAEQDMSDTSTLPEKPDAYEPVPAKIRGARTNYLLVSKKGVAIKGQYFIDLSILPPPPSVSGVAAGAKNLSLSTTSGAVTADVWVTGNNKVRQFSMKLCSDKGHVCAKIHDVFFDDGSERRPSFDIDLRAAKGDISLSLPRFFRGPITIHSSHERIAFSPALEECTAPVSDIHGVRVYFVGDRTRSGAWGSDTGKEGRQASPDQLLDGLLVSVGHTSVRINWDGEPELPQMG</sequence>
<dbReference type="InterPro" id="IPR046496">
    <property type="entry name" value="DUF6589"/>
</dbReference>
<evidence type="ECO:0000313" key="5">
    <source>
        <dbReference type="Proteomes" id="UP001201163"/>
    </source>
</evidence>
<comment type="caution">
    <text evidence="4">The sequence shown here is derived from an EMBL/GenBank/DDBJ whole genome shotgun (WGS) entry which is preliminary data.</text>
</comment>
<keyword evidence="5" id="KW-1185">Reference proteome</keyword>